<feature type="binding site" evidence="7">
    <location>
        <position position="8"/>
    </location>
    <ligand>
        <name>cyanocob(III)alamin</name>
        <dbReference type="ChEBI" id="CHEBI:17439"/>
    </ligand>
</feature>
<keyword evidence="5" id="KW-0732">Signal</keyword>
<comment type="caution">
    <text evidence="9">The sequence shown here is derived from an EMBL/GenBank/DDBJ whole genome shotgun (WGS) entry which is preliminary data.</text>
</comment>
<feature type="binding site" evidence="7">
    <location>
        <position position="204"/>
    </location>
    <ligand>
        <name>cyanocob(III)alamin</name>
        <dbReference type="ChEBI" id="CHEBI:17439"/>
    </ligand>
</feature>
<evidence type="ECO:0000256" key="4">
    <source>
        <dbReference type="ARBA" id="ARBA00022525"/>
    </source>
</evidence>
<dbReference type="Gene3D" id="1.50.10.20">
    <property type="match status" value="1"/>
</dbReference>
<dbReference type="EMBL" id="VZSB01000741">
    <property type="protein sequence ID" value="NWW98708.1"/>
    <property type="molecule type" value="Genomic_DNA"/>
</dbReference>
<dbReference type="GO" id="GO:0015889">
    <property type="term" value="P:cobalamin transport"/>
    <property type="evidence" value="ECO:0007669"/>
    <property type="project" value="InterPro"/>
</dbReference>
<keyword evidence="3" id="KW-0813">Transport</keyword>
<dbReference type="Proteomes" id="UP000546235">
    <property type="component" value="Unassembled WGS sequence"/>
</dbReference>
<dbReference type="GO" id="GO:0006824">
    <property type="term" value="P:cobalt ion transport"/>
    <property type="evidence" value="ECO:0007669"/>
    <property type="project" value="UniProtKB-KW"/>
</dbReference>
<organism evidence="9 10">
    <name type="scientific">Caloenas nicobarica</name>
    <name type="common">Nicobar pigeon</name>
    <dbReference type="NCBI Taxonomy" id="187106"/>
    <lineage>
        <taxon>Eukaryota</taxon>
        <taxon>Metazoa</taxon>
        <taxon>Chordata</taxon>
        <taxon>Craniata</taxon>
        <taxon>Vertebrata</taxon>
        <taxon>Euteleostomi</taxon>
        <taxon>Archelosauria</taxon>
        <taxon>Archosauria</taxon>
        <taxon>Dinosauria</taxon>
        <taxon>Saurischia</taxon>
        <taxon>Theropoda</taxon>
        <taxon>Coelurosauria</taxon>
        <taxon>Aves</taxon>
        <taxon>Neognathae</taxon>
        <taxon>Neoaves</taxon>
        <taxon>Columbimorphae</taxon>
        <taxon>Columbiformes</taxon>
        <taxon>Columbidae</taxon>
        <taxon>Caloenas</taxon>
    </lineage>
</organism>
<gene>
    <name evidence="9" type="primary">Gif_0</name>
    <name evidence="9" type="ORF">CALNIC_R01690</name>
</gene>
<sequence>KSGGMIGNIYSMGLALQALESTQEFYAPREWNSTQACNMVYSHDYRLPMAIAQVLPPLVGRSYLDAADLNCTTGTMLPDLCAPQHHGGCPSCLSPLPTDIEVHYTITNTLQGTPFSYTTTVQVPAGSVLLRVLQAAQEKDPDIFSFQTKQTFWGPMVISIHGLAADLDQRTYWEFLSGGVPLQEGVGTYKPRDGEHIQANFTTY</sequence>
<feature type="domain" description="Transcobalamin-like C-terminal" evidence="8">
    <location>
        <begin position="126"/>
        <end position="202"/>
    </location>
</feature>
<keyword evidence="10" id="KW-1185">Reference proteome</keyword>
<dbReference type="AlphaFoldDB" id="A0A7K6SLD3"/>
<dbReference type="GO" id="GO:0031419">
    <property type="term" value="F:cobalamin binding"/>
    <property type="evidence" value="ECO:0007669"/>
    <property type="project" value="InterPro"/>
</dbReference>
<feature type="binding site" evidence="7">
    <location>
        <position position="53"/>
    </location>
    <ligand>
        <name>cyanocob(III)alamin</name>
        <dbReference type="ChEBI" id="CHEBI:17439"/>
    </ligand>
</feature>
<feature type="binding site" evidence="7">
    <location>
        <position position="182"/>
    </location>
    <ligand>
        <name>cyanocob(III)alamin</name>
        <dbReference type="ChEBI" id="CHEBI:17439"/>
    </ligand>
</feature>
<dbReference type="InterPro" id="IPR027954">
    <property type="entry name" value="Transcobalamin-like_C"/>
</dbReference>
<comment type="subcellular location">
    <subcellularLocation>
        <location evidence="1">Secreted</location>
    </subcellularLocation>
</comment>
<proteinExistence type="inferred from homology"/>
<evidence type="ECO:0000313" key="9">
    <source>
        <dbReference type="EMBL" id="NWW98708.1"/>
    </source>
</evidence>
<evidence type="ECO:0000256" key="3">
    <source>
        <dbReference type="ARBA" id="ARBA00022426"/>
    </source>
</evidence>
<protein>
    <submittedName>
        <fullName evidence="9">IF factor</fullName>
    </submittedName>
</protein>
<dbReference type="InterPro" id="IPR002157">
    <property type="entry name" value="Cbl-bd_prot"/>
</dbReference>
<keyword evidence="4" id="KW-0964">Secreted</keyword>
<keyword evidence="3" id="KW-0406">Ion transport</keyword>
<comment type="similarity">
    <text evidence="2">Belongs to the eukaryotic cobalamin transport proteins family.</text>
</comment>
<evidence type="ECO:0000256" key="1">
    <source>
        <dbReference type="ARBA" id="ARBA00004613"/>
    </source>
</evidence>
<dbReference type="Pfam" id="PF01122">
    <property type="entry name" value="Cobalamin_bind"/>
    <property type="match status" value="1"/>
</dbReference>
<evidence type="ECO:0000313" key="10">
    <source>
        <dbReference type="Proteomes" id="UP000546235"/>
    </source>
</evidence>
<evidence type="ECO:0000256" key="7">
    <source>
        <dbReference type="PIRSR" id="PIRSR602157-1"/>
    </source>
</evidence>
<accession>A0A7K6SLD3</accession>
<keyword evidence="3" id="KW-0171">Cobalt transport</keyword>
<evidence type="ECO:0000256" key="6">
    <source>
        <dbReference type="ARBA" id="ARBA00023285"/>
    </source>
</evidence>
<feature type="non-terminal residue" evidence="9">
    <location>
        <position position="1"/>
    </location>
</feature>
<keyword evidence="6 7" id="KW-0170">Cobalt</keyword>
<dbReference type="GO" id="GO:0005615">
    <property type="term" value="C:extracellular space"/>
    <property type="evidence" value="ECO:0007669"/>
    <property type="project" value="TreeGrafter"/>
</dbReference>
<evidence type="ECO:0000256" key="5">
    <source>
        <dbReference type="ARBA" id="ARBA00022729"/>
    </source>
</evidence>
<dbReference type="PANTHER" id="PTHR10559">
    <property type="entry name" value="TRANSCOBALAMIN-1/GASTRIC INTRINSIC FACTOR"/>
    <property type="match status" value="1"/>
</dbReference>
<feature type="non-terminal residue" evidence="9">
    <location>
        <position position="204"/>
    </location>
</feature>
<dbReference type="Gene3D" id="2.170.130.30">
    <property type="match status" value="1"/>
</dbReference>
<name>A0A7K6SLD3_CALNI</name>
<dbReference type="Pfam" id="PF14478">
    <property type="entry name" value="DUF4430"/>
    <property type="match status" value="1"/>
</dbReference>
<evidence type="ECO:0000256" key="2">
    <source>
        <dbReference type="ARBA" id="ARBA00006449"/>
    </source>
</evidence>
<reference evidence="9 10" key="1">
    <citation type="submission" date="2019-09" db="EMBL/GenBank/DDBJ databases">
        <title>Bird 10,000 Genomes (B10K) Project - Family phase.</title>
        <authorList>
            <person name="Zhang G."/>
        </authorList>
    </citation>
    <scope>NUCLEOTIDE SEQUENCE [LARGE SCALE GENOMIC DNA]</scope>
    <source>
        <strain evidence="9">OUT-0007</strain>
        <tissue evidence="9">Blood</tissue>
    </source>
</reference>
<dbReference type="InterPro" id="IPR051588">
    <property type="entry name" value="Cobalamin_Transport"/>
</dbReference>
<evidence type="ECO:0000259" key="8">
    <source>
        <dbReference type="Pfam" id="PF14478"/>
    </source>
</evidence>
<dbReference type="PANTHER" id="PTHR10559:SF15">
    <property type="entry name" value="COBALAMIN BINDING INTRINSIC FACTOR"/>
    <property type="match status" value="1"/>
</dbReference>